<gene>
    <name evidence="1" type="ORF">O181_022372</name>
</gene>
<evidence type="ECO:0008006" key="3">
    <source>
        <dbReference type="Google" id="ProtNLM"/>
    </source>
</evidence>
<accession>A0A9Q3CHD4</accession>
<sequence>MTDKAIESKDVSNIPMLDGTNLSHWHMQVKIHLRSKDLIDICEKLVPSDASTTIVIKWSRASYEAMNLITTRVTERVFWKVVNAENIEKANQLWEKIEEQCTSKRAVNRGQVWMDGQRSFYNSNIHNYINLCRKLMMEL</sequence>
<dbReference type="EMBL" id="AVOT02006881">
    <property type="protein sequence ID" value="MBW0482657.1"/>
    <property type="molecule type" value="Genomic_DNA"/>
</dbReference>
<organism evidence="1 2">
    <name type="scientific">Austropuccinia psidii MF-1</name>
    <dbReference type="NCBI Taxonomy" id="1389203"/>
    <lineage>
        <taxon>Eukaryota</taxon>
        <taxon>Fungi</taxon>
        <taxon>Dikarya</taxon>
        <taxon>Basidiomycota</taxon>
        <taxon>Pucciniomycotina</taxon>
        <taxon>Pucciniomycetes</taxon>
        <taxon>Pucciniales</taxon>
        <taxon>Sphaerophragmiaceae</taxon>
        <taxon>Austropuccinia</taxon>
    </lineage>
</organism>
<dbReference type="AlphaFoldDB" id="A0A9Q3CHD4"/>
<protein>
    <recommendedName>
        <fullName evidence="3">DUF4219 domain-containing protein</fullName>
    </recommendedName>
</protein>
<evidence type="ECO:0000313" key="2">
    <source>
        <dbReference type="Proteomes" id="UP000765509"/>
    </source>
</evidence>
<dbReference type="Proteomes" id="UP000765509">
    <property type="component" value="Unassembled WGS sequence"/>
</dbReference>
<comment type="caution">
    <text evidence="1">The sequence shown here is derived from an EMBL/GenBank/DDBJ whole genome shotgun (WGS) entry which is preliminary data.</text>
</comment>
<reference evidence="1" key="1">
    <citation type="submission" date="2021-03" db="EMBL/GenBank/DDBJ databases">
        <title>Draft genome sequence of rust myrtle Austropuccinia psidii MF-1, a brazilian biotype.</title>
        <authorList>
            <person name="Quecine M.C."/>
            <person name="Pachon D.M.R."/>
            <person name="Bonatelli M.L."/>
            <person name="Correr F.H."/>
            <person name="Franceschini L.M."/>
            <person name="Leite T.F."/>
            <person name="Margarido G.R.A."/>
            <person name="Almeida C.A."/>
            <person name="Ferrarezi J.A."/>
            <person name="Labate C.A."/>
        </authorList>
    </citation>
    <scope>NUCLEOTIDE SEQUENCE</scope>
    <source>
        <strain evidence="1">MF-1</strain>
    </source>
</reference>
<evidence type="ECO:0000313" key="1">
    <source>
        <dbReference type="EMBL" id="MBW0482657.1"/>
    </source>
</evidence>
<keyword evidence="2" id="KW-1185">Reference proteome</keyword>
<proteinExistence type="predicted"/>
<name>A0A9Q3CHD4_9BASI</name>